<dbReference type="InterPro" id="IPR016024">
    <property type="entry name" value="ARM-type_fold"/>
</dbReference>
<gene>
    <name evidence="1" type="ORF">BN874_1520005</name>
</gene>
<dbReference type="InterPro" id="IPR043746">
    <property type="entry name" value="DUF5691"/>
</dbReference>
<dbReference type="RefSeq" id="WP_034431323.1">
    <property type="nucleotide sequence ID" value="NZ_CBTK010000060.1"/>
</dbReference>
<dbReference type="SUPFAM" id="SSF48371">
    <property type="entry name" value="ARM repeat"/>
    <property type="match status" value="1"/>
</dbReference>
<name>A0A7U7G9W5_9GAMM</name>
<dbReference type="OrthoDB" id="262508at2"/>
<evidence type="ECO:0000313" key="2">
    <source>
        <dbReference type="Proteomes" id="UP000019184"/>
    </source>
</evidence>
<protein>
    <submittedName>
        <fullName evidence="1">Uncharacterized protein</fullName>
    </submittedName>
</protein>
<comment type="caution">
    <text evidence="1">The sequence shown here is derived from an EMBL/GenBank/DDBJ whole genome shotgun (WGS) entry which is preliminary data.</text>
</comment>
<dbReference type="Pfam" id="PF18944">
    <property type="entry name" value="DUF5691"/>
    <property type="match status" value="1"/>
</dbReference>
<dbReference type="AlphaFoldDB" id="A0A7U7G9W5"/>
<reference evidence="1 2" key="1">
    <citation type="journal article" date="2014" name="ISME J.">
        <title>Candidatus Competibacter-lineage genomes retrieved from metagenomes reveal functional metabolic diversity.</title>
        <authorList>
            <person name="McIlroy S.J."/>
            <person name="Albertsen M."/>
            <person name="Andresen E.K."/>
            <person name="Saunders A.M."/>
            <person name="Kristiansen R."/>
            <person name="Stokholm-Bjerregaard M."/>
            <person name="Nielsen K.L."/>
            <person name="Nielsen P.H."/>
        </authorList>
    </citation>
    <scope>NUCLEOTIDE SEQUENCE [LARGE SCALE GENOMIC DNA]</scope>
    <source>
        <strain evidence="1 2">Run_B_J11</strain>
    </source>
</reference>
<dbReference type="Proteomes" id="UP000019184">
    <property type="component" value="Unassembled WGS sequence"/>
</dbReference>
<proteinExistence type="predicted"/>
<sequence length="518" mass="58568">MNLLSELSTQVLIGVERRQPTLPAASGLLGELLIDIANATPVAETQVLRAAGAIGICALAGYQPALSDEAAMAVCPAETRRIPTHRSLISALRHIFDDGPERLRVEALRRLADAGYGMPPRLLIGLLQHGQRSSALRPFMAQAVGQRGRWLADLNPEWRYLAPSSDETPDPQSWETGTLEQRQQFIGWTRRRDPAQARTLLSAAMGEMDARERAKLLETMRMGLSADDEDFVENLLRDRSKEVRQIAASLLAMLPDSRYVQRMIERLTPGLKNERKLLRRKLTLEPPEQFGADWKQDALKENRVQSEALGERAWWLYQIARVLPLAWWEQQTVMSAAELLQWAKGSDWSLALLRAWHEALTRELNAAWAEALLDQLPLKKWKPDLFELIAVLPASRRESHWLRLFEDGAKQLSHGELLARIASSLPLDSPMLSPDFARRALQIIKNNLVQDFARWDYTLRTSLIEFICLFPAEILAEAAEGWPIDQADSHPYVAETAARVLAVVKQRQTLIHQIFPLE</sequence>
<accession>A0A7U7G9W5</accession>
<evidence type="ECO:0000313" key="1">
    <source>
        <dbReference type="EMBL" id="CDH44137.1"/>
    </source>
</evidence>
<dbReference type="EMBL" id="CBTK010000060">
    <property type="protein sequence ID" value="CDH44137.1"/>
    <property type="molecule type" value="Genomic_DNA"/>
</dbReference>
<keyword evidence="2" id="KW-1185">Reference proteome</keyword>
<organism evidence="1 2">
    <name type="scientific">Candidatus Contendobacter odensis Run_B_J11</name>
    <dbReference type="NCBI Taxonomy" id="1400861"/>
    <lineage>
        <taxon>Bacteria</taxon>
        <taxon>Pseudomonadati</taxon>
        <taxon>Pseudomonadota</taxon>
        <taxon>Gammaproteobacteria</taxon>
        <taxon>Candidatus Competibacteraceae</taxon>
        <taxon>Candidatus Contendibacter</taxon>
    </lineage>
</organism>